<protein>
    <recommendedName>
        <fullName evidence="7">FAD-binding domain-containing protein</fullName>
    </recommendedName>
</protein>
<organism evidence="8 9">
    <name type="scientific">Podospora aff. communis PSN243</name>
    <dbReference type="NCBI Taxonomy" id="3040156"/>
    <lineage>
        <taxon>Eukaryota</taxon>
        <taxon>Fungi</taxon>
        <taxon>Dikarya</taxon>
        <taxon>Ascomycota</taxon>
        <taxon>Pezizomycotina</taxon>
        <taxon>Sordariomycetes</taxon>
        <taxon>Sordariomycetidae</taxon>
        <taxon>Sordariales</taxon>
        <taxon>Podosporaceae</taxon>
        <taxon>Podospora</taxon>
    </lineage>
</organism>
<dbReference type="EMBL" id="MU865915">
    <property type="protein sequence ID" value="KAK4454859.1"/>
    <property type="molecule type" value="Genomic_DNA"/>
</dbReference>
<dbReference type="GO" id="GO:0004497">
    <property type="term" value="F:monooxygenase activity"/>
    <property type="evidence" value="ECO:0007669"/>
    <property type="project" value="UniProtKB-KW"/>
</dbReference>
<evidence type="ECO:0000313" key="8">
    <source>
        <dbReference type="EMBL" id="KAK4454859.1"/>
    </source>
</evidence>
<dbReference type="SUPFAM" id="SSF51905">
    <property type="entry name" value="FAD/NAD(P)-binding domain"/>
    <property type="match status" value="1"/>
</dbReference>
<dbReference type="InterPro" id="IPR050493">
    <property type="entry name" value="FAD-dep_Monooxygenase_BioMet"/>
</dbReference>
<dbReference type="InterPro" id="IPR002938">
    <property type="entry name" value="FAD-bd"/>
</dbReference>
<dbReference type="GO" id="GO:0071949">
    <property type="term" value="F:FAD binding"/>
    <property type="evidence" value="ECO:0007669"/>
    <property type="project" value="InterPro"/>
</dbReference>
<keyword evidence="6" id="KW-0732">Signal</keyword>
<keyword evidence="2" id="KW-0285">Flavoprotein</keyword>
<sequence>MVDPSPPKTAIIGAGLSGLCLALALHQQSLPCIVYESRPAPLNIGGAVMLSPNALRILDALGIYALVKDHGYSFETLYFCDAAGNVTETHEFGSKQKYGYPALRVYRHVLIDTLLAALKEHRVPVEYGCKFSHIITETDGGVTFAFADGSTASADLLVGADGIHSTVRKQLYPDLETRFVGVAAMTAAVPTAQLKLPTEDINQHLPVTFVSPKHGGFVIAPQGSGGREVLIGKQKRIPEDPGRAGFAAMMADKDSHVAFLREGAEAFPEMVQNAVSDIPMDKLNVWPFYMVPRLDRWASAKRRVVILGDAAHAIAPSAGQGINQAFEDVYMFALLLKAGSGVDQGRALSFWQGYRQERIDRILKLNEQIDLRRMPAKEGEAVVKEPFELAWLYQPDIKGIVEAWVKEEASA</sequence>
<comment type="caution">
    <text evidence="8">The sequence shown here is derived from an EMBL/GenBank/DDBJ whole genome shotgun (WGS) entry which is preliminary data.</text>
</comment>
<gene>
    <name evidence="8" type="ORF">QBC34DRAFT_103255</name>
</gene>
<keyword evidence="9" id="KW-1185">Reference proteome</keyword>
<evidence type="ECO:0000256" key="1">
    <source>
        <dbReference type="ARBA" id="ARBA00007992"/>
    </source>
</evidence>
<dbReference type="Proteomes" id="UP001321760">
    <property type="component" value="Unassembled WGS sequence"/>
</dbReference>
<comment type="similarity">
    <text evidence="1">Belongs to the paxM FAD-dependent monooxygenase family.</text>
</comment>
<accession>A0AAV9H3Q5</accession>
<proteinExistence type="inferred from homology"/>
<reference evidence="8" key="2">
    <citation type="submission" date="2023-05" db="EMBL/GenBank/DDBJ databases">
        <authorList>
            <consortium name="Lawrence Berkeley National Laboratory"/>
            <person name="Steindorff A."/>
            <person name="Hensen N."/>
            <person name="Bonometti L."/>
            <person name="Westerberg I."/>
            <person name="Brannstrom I.O."/>
            <person name="Guillou S."/>
            <person name="Cros-Aarteil S."/>
            <person name="Calhoun S."/>
            <person name="Haridas S."/>
            <person name="Kuo A."/>
            <person name="Mondo S."/>
            <person name="Pangilinan J."/>
            <person name="Riley R."/>
            <person name="Labutti K."/>
            <person name="Andreopoulos B."/>
            <person name="Lipzen A."/>
            <person name="Chen C."/>
            <person name="Yanf M."/>
            <person name="Daum C."/>
            <person name="Ng V."/>
            <person name="Clum A."/>
            <person name="Ohm R."/>
            <person name="Martin F."/>
            <person name="Silar P."/>
            <person name="Natvig D."/>
            <person name="Lalanne C."/>
            <person name="Gautier V."/>
            <person name="Ament-Velasquez S.L."/>
            <person name="Kruys A."/>
            <person name="Hutchinson M.I."/>
            <person name="Powell A.J."/>
            <person name="Barry K."/>
            <person name="Miller A.N."/>
            <person name="Grigoriev I.V."/>
            <person name="Debuchy R."/>
            <person name="Gladieux P."/>
            <person name="Thoren M.H."/>
            <person name="Johannesson H."/>
        </authorList>
    </citation>
    <scope>NUCLEOTIDE SEQUENCE</scope>
    <source>
        <strain evidence="8">PSN243</strain>
    </source>
</reference>
<keyword evidence="3" id="KW-0274">FAD</keyword>
<feature type="signal peptide" evidence="6">
    <location>
        <begin position="1"/>
        <end position="22"/>
    </location>
</feature>
<evidence type="ECO:0000256" key="3">
    <source>
        <dbReference type="ARBA" id="ARBA00022827"/>
    </source>
</evidence>
<feature type="domain" description="FAD-binding" evidence="7">
    <location>
        <begin position="9"/>
        <end position="336"/>
    </location>
</feature>
<dbReference type="FunFam" id="3.50.50.60:FF:000156">
    <property type="entry name" value="Salicylate hydroxylase, putative"/>
    <property type="match status" value="1"/>
</dbReference>
<keyword evidence="5" id="KW-0503">Monooxygenase</keyword>
<dbReference type="PRINTS" id="PR00420">
    <property type="entry name" value="RNGMNOXGNASE"/>
</dbReference>
<keyword evidence="4" id="KW-0560">Oxidoreductase</keyword>
<dbReference type="PANTHER" id="PTHR13789">
    <property type="entry name" value="MONOOXYGENASE"/>
    <property type="match status" value="1"/>
</dbReference>
<reference evidence="8" key="1">
    <citation type="journal article" date="2023" name="Mol. Phylogenet. Evol.">
        <title>Genome-scale phylogeny and comparative genomics of the fungal order Sordariales.</title>
        <authorList>
            <person name="Hensen N."/>
            <person name="Bonometti L."/>
            <person name="Westerberg I."/>
            <person name="Brannstrom I.O."/>
            <person name="Guillou S."/>
            <person name="Cros-Aarteil S."/>
            <person name="Calhoun S."/>
            <person name="Haridas S."/>
            <person name="Kuo A."/>
            <person name="Mondo S."/>
            <person name="Pangilinan J."/>
            <person name="Riley R."/>
            <person name="LaButti K."/>
            <person name="Andreopoulos B."/>
            <person name="Lipzen A."/>
            <person name="Chen C."/>
            <person name="Yan M."/>
            <person name="Daum C."/>
            <person name="Ng V."/>
            <person name="Clum A."/>
            <person name="Steindorff A."/>
            <person name="Ohm R.A."/>
            <person name="Martin F."/>
            <person name="Silar P."/>
            <person name="Natvig D.O."/>
            <person name="Lalanne C."/>
            <person name="Gautier V."/>
            <person name="Ament-Velasquez S.L."/>
            <person name="Kruys A."/>
            <person name="Hutchinson M.I."/>
            <person name="Powell A.J."/>
            <person name="Barry K."/>
            <person name="Miller A.N."/>
            <person name="Grigoriev I.V."/>
            <person name="Debuchy R."/>
            <person name="Gladieux P."/>
            <person name="Hiltunen Thoren M."/>
            <person name="Johannesson H."/>
        </authorList>
    </citation>
    <scope>NUCLEOTIDE SEQUENCE</scope>
    <source>
        <strain evidence="8">PSN243</strain>
    </source>
</reference>
<name>A0AAV9H3Q5_9PEZI</name>
<dbReference type="AlphaFoldDB" id="A0AAV9H3Q5"/>
<evidence type="ECO:0000313" key="9">
    <source>
        <dbReference type="Proteomes" id="UP001321760"/>
    </source>
</evidence>
<dbReference type="PANTHER" id="PTHR13789:SF316">
    <property type="entry name" value="FAD-BINDING DOMAIN-CONTAINING PROTEIN"/>
    <property type="match status" value="1"/>
</dbReference>
<dbReference type="Pfam" id="PF01494">
    <property type="entry name" value="FAD_binding_3"/>
    <property type="match status" value="1"/>
</dbReference>
<feature type="chain" id="PRO_5043900213" description="FAD-binding domain-containing protein" evidence="6">
    <location>
        <begin position="23"/>
        <end position="411"/>
    </location>
</feature>
<evidence type="ECO:0000256" key="2">
    <source>
        <dbReference type="ARBA" id="ARBA00022630"/>
    </source>
</evidence>
<dbReference type="Gene3D" id="3.50.50.60">
    <property type="entry name" value="FAD/NAD(P)-binding domain"/>
    <property type="match status" value="1"/>
</dbReference>
<evidence type="ECO:0000256" key="5">
    <source>
        <dbReference type="ARBA" id="ARBA00023033"/>
    </source>
</evidence>
<evidence type="ECO:0000256" key="4">
    <source>
        <dbReference type="ARBA" id="ARBA00023002"/>
    </source>
</evidence>
<evidence type="ECO:0000256" key="6">
    <source>
        <dbReference type="SAM" id="SignalP"/>
    </source>
</evidence>
<dbReference type="InterPro" id="IPR036188">
    <property type="entry name" value="FAD/NAD-bd_sf"/>
</dbReference>
<evidence type="ECO:0000259" key="7">
    <source>
        <dbReference type="Pfam" id="PF01494"/>
    </source>
</evidence>